<dbReference type="SUPFAM" id="SSF55874">
    <property type="entry name" value="ATPase domain of HSP90 chaperone/DNA topoisomerase II/histidine kinase"/>
    <property type="match status" value="1"/>
</dbReference>
<dbReference type="InterPro" id="IPR036890">
    <property type="entry name" value="HATPase_C_sf"/>
</dbReference>
<keyword evidence="6" id="KW-0808">Transferase</keyword>
<feature type="region of interest" description="Disordered" evidence="10">
    <location>
        <begin position="108"/>
        <end position="129"/>
    </location>
</feature>
<evidence type="ECO:0000313" key="13">
    <source>
        <dbReference type="EMBL" id="SDP20523.1"/>
    </source>
</evidence>
<dbReference type="Pfam" id="PF02518">
    <property type="entry name" value="HATPase_c"/>
    <property type="match status" value="1"/>
</dbReference>
<dbReference type="InterPro" id="IPR003661">
    <property type="entry name" value="HisK_dim/P_dom"/>
</dbReference>
<comment type="catalytic activity">
    <reaction evidence="1">
        <text>ATP + protein L-histidine = ADP + protein N-phospho-L-histidine.</text>
        <dbReference type="EC" id="2.7.13.3"/>
    </reaction>
</comment>
<dbReference type="Gene3D" id="3.30.565.10">
    <property type="entry name" value="Histidine kinase-like ATPase, C-terminal domain"/>
    <property type="match status" value="1"/>
</dbReference>
<proteinExistence type="predicted"/>
<keyword evidence="8" id="KW-0902">Two-component regulatory system</keyword>
<dbReference type="SMART" id="SM00387">
    <property type="entry name" value="HATPase_c"/>
    <property type="match status" value="1"/>
</dbReference>
<dbReference type="InterPro" id="IPR036097">
    <property type="entry name" value="HisK_dim/P_sf"/>
</dbReference>
<dbReference type="CDD" id="cd00082">
    <property type="entry name" value="HisKA"/>
    <property type="match status" value="1"/>
</dbReference>
<comment type="subcellular location">
    <subcellularLocation>
        <location evidence="2">Cell membrane</location>
        <topology evidence="2">Multi-pass membrane protein</topology>
    </subcellularLocation>
</comment>
<reference evidence="14" key="1">
    <citation type="submission" date="2016-10" db="EMBL/GenBank/DDBJ databases">
        <authorList>
            <person name="Varghese N."/>
            <person name="Submissions S."/>
        </authorList>
    </citation>
    <scope>NUCLEOTIDE SEQUENCE [LARGE SCALE GENOMIC DNA]</scope>
    <source>
        <strain evidence="14">DSM 22329</strain>
    </source>
</reference>
<feature type="transmembrane region" description="Helical" evidence="11">
    <location>
        <begin position="7"/>
        <end position="29"/>
    </location>
</feature>
<evidence type="ECO:0000256" key="1">
    <source>
        <dbReference type="ARBA" id="ARBA00000085"/>
    </source>
</evidence>
<keyword evidence="4" id="KW-1003">Cell membrane</keyword>
<dbReference type="InterPro" id="IPR050980">
    <property type="entry name" value="2C_sensor_his_kinase"/>
</dbReference>
<evidence type="ECO:0000259" key="12">
    <source>
        <dbReference type="PROSITE" id="PS50109"/>
    </source>
</evidence>
<evidence type="ECO:0000256" key="2">
    <source>
        <dbReference type="ARBA" id="ARBA00004651"/>
    </source>
</evidence>
<evidence type="ECO:0000256" key="5">
    <source>
        <dbReference type="ARBA" id="ARBA00022553"/>
    </source>
</evidence>
<keyword evidence="11" id="KW-0812">Transmembrane</keyword>
<evidence type="ECO:0000256" key="10">
    <source>
        <dbReference type="SAM" id="MobiDB-lite"/>
    </source>
</evidence>
<keyword evidence="11" id="KW-1133">Transmembrane helix</keyword>
<evidence type="ECO:0000256" key="6">
    <source>
        <dbReference type="ARBA" id="ARBA00022679"/>
    </source>
</evidence>
<keyword evidence="14" id="KW-1185">Reference proteome</keyword>
<evidence type="ECO:0000313" key="14">
    <source>
        <dbReference type="Proteomes" id="UP000199077"/>
    </source>
</evidence>
<evidence type="ECO:0000256" key="4">
    <source>
        <dbReference type="ARBA" id="ARBA00022475"/>
    </source>
</evidence>
<dbReference type="GO" id="GO:0000155">
    <property type="term" value="F:phosphorelay sensor kinase activity"/>
    <property type="evidence" value="ECO:0007669"/>
    <property type="project" value="InterPro"/>
</dbReference>
<keyword evidence="7 13" id="KW-0418">Kinase</keyword>
<keyword evidence="9" id="KW-0843">Virulence</keyword>
<dbReference type="GO" id="GO:0005886">
    <property type="term" value="C:plasma membrane"/>
    <property type="evidence" value="ECO:0007669"/>
    <property type="project" value="UniProtKB-SubCell"/>
</dbReference>
<dbReference type="EMBL" id="LT629711">
    <property type="protein sequence ID" value="SDP20523.1"/>
    <property type="molecule type" value="Genomic_DNA"/>
</dbReference>
<dbReference type="PANTHER" id="PTHR44936">
    <property type="entry name" value="SENSOR PROTEIN CREC"/>
    <property type="match status" value="1"/>
</dbReference>
<organism evidence="13 14">
    <name type="scientific">Pedococcus dokdonensis</name>
    <dbReference type="NCBI Taxonomy" id="443156"/>
    <lineage>
        <taxon>Bacteria</taxon>
        <taxon>Bacillati</taxon>
        <taxon>Actinomycetota</taxon>
        <taxon>Actinomycetes</taxon>
        <taxon>Micrococcales</taxon>
        <taxon>Intrasporangiaceae</taxon>
        <taxon>Pedococcus</taxon>
    </lineage>
</organism>
<dbReference type="AlphaFoldDB" id="A0A1H0QT24"/>
<dbReference type="SMART" id="SM00388">
    <property type="entry name" value="HisKA"/>
    <property type="match status" value="1"/>
</dbReference>
<keyword evidence="11" id="KW-0472">Membrane</keyword>
<dbReference type="PRINTS" id="PR00344">
    <property type="entry name" value="BCTRLSENSOR"/>
</dbReference>
<dbReference type="STRING" id="443156.SAMN04489867_1725"/>
<evidence type="ECO:0000256" key="3">
    <source>
        <dbReference type="ARBA" id="ARBA00012438"/>
    </source>
</evidence>
<dbReference type="InterPro" id="IPR003594">
    <property type="entry name" value="HATPase_dom"/>
</dbReference>
<dbReference type="SUPFAM" id="SSF47384">
    <property type="entry name" value="Homodimeric domain of signal transducing histidine kinase"/>
    <property type="match status" value="1"/>
</dbReference>
<feature type="domain" description="Histidine kinase" evidence="12">
    <location>
        <begin position="159"/>
        <end position="377"/>
    </location>
</feature>
<feature type="transmembrane region" description="Helical" evidence="11">
    <location>
        <begin position="69"/>
        <end position="88"/>
    </location>
</feature>
<gene>
    <name evidence="13" type="ORF">SAMN04489867_1725</name>
</gene>
<evidence type="ECO:0000256" key="11">
    <source>
        <dbReference type="SAM" id="Phobius"/>
    </source>
</evidence>
<evidence type="ECO:0000256" key="9">
    <source>
        <dbReference type="ARBA" id="ARBA00023026"/>
    </source>
</evidence>
<sequence length="379" mass="39599">MSDMQQIALVTTVVCLAAGLAGGLVLARLRGRSTAVLVVVASLVPLAAVSLAVLVNVRRMFISAHDSTVVSVALGCAGVIGVLLSLVLGRQVASEATALRNSLRSLGAPASADQEPHTHGVSSEFAELGRELESTRRRLAASERRERALESSRRELVAFMSHDLRTPLAGLRALAEGLEDGVIEPEPALRQMRQTVGRLDGLVGDLFELSRVSAPEAGTRDDAALVSLVEVAHDVVSELQQHAEQRRVGLRLQVAGDGDRLAVTGNGDELTRLLGNLVGNAVRHTSEGGSVVVRAERCPDGRTQVSVEDECGGIAEPDLHRVFEAGWRADPERSGRDAGAGLGLAIAKGIAESHAGSISVANVDGGCRFDVALPAATVS</sequence>
<dbReference type="InterPro" id="IPR005467">
    <property type="entry name" value="His_kinase_dom"/>
</dbReference>
<name>A0A1H0QT24_9MICO</name>
<dbReference type="Proteomes" id="UP000199077">
    <property type="component" value="Chromosome I"/>
</dbReference>
<evidence type="ECO:0000256" key="8">
    <source>
        <dbReference type="ARBA" id="ARBA00023012"/>
    </source>
</evidence>
<dbReference type="InterPro" id="IPR004358">
    <property type="entry name" value="Sig_transdc_His_kin-like_C"/>
</dbReference>
<accession>A0A1H0QT24</accession>
<dbReference type="EC" id="2.7.13.3" evidence="3"/>
<protein>
    <recommendedName>
        <fullName evidence="3">histidine kinase</fullName>
        <ecNumber evidence="3">2.7.13.3</ecNumber>
    </recommendedName>
</protein>
<keyword evidence="5" id="KW-0597">Phosphoprotein</keyword>
<dbReference type="PROSITE" id="PS50109">
    <property type="entry name" value="HIS_KIN"/>
    <property type="match status" value="1"/>
</dbReference>
<dbReference type="Gene3D" id="1.10.287.130">
    <property type="match status" value="1"/>
</dbReference>
<dbReference type="Pfam" id="PF00512">
    <property type="entry name" value="HisKA"/>
    <property type="match status" value="1"/>
</dbReference>
<dbReference type="PANTHER" id="PTHR44936:SF9">
    <property type="entry name" value="SENSOR PROTEIN CREC"/>
    <property type="match status" value="1"/>
</dbReference>
<evidence type="ECO:0000256" key="7">
    <source>
        <dbReference type="ARBA" id="ARBA00022777"/>
    </source>
</evidence>
<feature type="transmembrane region" description="Helical" evidence="11">
    <location>
        <begin position="35"/>
        <end position="57"/>
    </location>
</feature>